<dbReference type="OrthoDB" id="426001at2759"/>
<dbReference type="RefSeq" id="XP_041404576.1">
    <property type="nucleotide sequence ID" value="XM_041548642.1"/>
</dbReference>
<dbReference type="SUPFAM" id="SSF52799">
    <property type="entry name" value="(Phosphotyrosine protein) phosphatases II"/>
    <property type="match status" value="1"/>
</dbReference>
<comment type="caution">
    <text evidence="7">The sequence shown here is derived from an EMBL/GenBank/DDBJ whole genome shotgun (WGS) entry which is preliminary data.</text>
</comment>
<keyword evidence="8" id="KW-1185">Reference proteome</keyword>
<protein>
    <recommendedName>
        <fullName evidence="2">protein-tyrosine-phosphatase</fullName>
        <ecNumber evidence="2">3.1.3.48</ecNumber>
    </recommendedName>
</protein>
<feature type="domain" description="Tyrosine-protein phosphatase" evidence="5">
    <location>
        <begin position="264"/>
        <end position="406"/>
    </location>
</feature>
<evidence type="ECO:0000259" key="5">
    <source>
        <dbReference type="PROSITE" id="PS50054"/>
    </source>
</evidence>
<gene>
    <name evidence="7" type="ORF">KABA2_01S15972</name>
</gene>
<dbReference type="InterPro" id="IPR016130">
    <property type="entry name" value="Tyr_Pase_AS"/>
</dbReference>
<organism evidence="7 8">
    <name type="scientific">Maudiozyma barnettii</name>
    <dbReference type="NCBI Taxonomy" id="61262"/>
    <lineage>
        <taxon>Eukaryota</taxon>
        <taxon>Fungi</taxon>
        <taxon>Dikarya</taxon>
        <taxon>Ascomycota</taxon>
        <taxon>Saccharomycotina</taxon>
        <taxon>Saccharomycetes</taxon>
        <taxon>Saccharomycetales</taxon>
        <taxon>Saccharomycetaceae</taxon>
        <taxon>Maudiozyma</taxon>
    </lineage>
</organism>
<dbReference type="PANTHER" id="PTHR10159:SF519">
    <property type="entry name" value="DUAL SPECIFICITY PROTEIN PHOSPHATASE MPK3"/>
    <property type="match status" value="1"/>
</dbReference>
<evidence type="ECO:0000256" key="1">
    <source>
        <dbReference type="ARBA" id="ARBA00008601"/>
    </source>
</evidence>
<dbReference type="GO" id="GO:0005829">
    <property type="term" value="C:cytosol"/>
    <property type="evidence" value="ECO:0007669"/>
    <property type="project" value="TreeGrafter"/>
</dbReference>
<evidence type="ECO:0000256" key="3">
    <source>
        <dbReference type="ARBA" id="ARBA00022801"/>
    </source>
</evidence>
<dbReference type="GO" id="GO:0008330">
    <property type="term" value="F:protein tyrosine/threonine phosphatase activity"/>
    <property type="evidence" value="ECO:0007669"/>
    <property type="project" value="TreeGrafter"/>
</dbReference>
<sequence>MFPTTHDIKMSCNPIYNPQDKSNYYTTEDNNNNLQLNPLSGGSVSLTNNNEDFTYNDNEMNSMKLDLKNIYKPQLDNRTIYNIGPKTKSSSSSSSSIVSRKTDISSIYSLPIYNTSNSKLSLNRYMATISTINTNNNDISPYTFKDHLVSHSAIPKLAKRPPLVRNHSLSLSIKTHNLSTNTRSRSKTLTATTIKTPVSITSNNNLYSTNITNSDDNKTAWFLPGMPFNDISSEDDNNCNNGIDIPSPLQEELPIYHHSVYQNGPIQVISPNIFLYSEPTLNDILKFDVVINVAEEVESLETRIPNDIKQSIEYRHIKWSHDSKIARELNHITNVIHEASNSGMRVLVHCQCGVSRSASLIVAYIMRYDKLHLNEAYNKLKLIAKDISPNMGLIFQLMEWDEILNNKE</sequence>
<keyword evidence="3" id="KW-0378">Hydrolase</keyword>
<comment type="similarity">
    <text evidence="1">Belongs to the protein-tyrosine phosphatase family. Non-receptor class dual specificity subfamily.</text>
</comment>
<reference evidence="7 8" key="1">
    <citation type="submission" date="2020-05" db="EMBL/GenBank/DDBJ databases">
        <authorList>
            <person name="Casaregola S."/>
            <person name="Devillers H."/>
            <person name="Grondin C."/>
        </authorList>
    </citation>
    <scope>NUCLEOTIDE SEQUENCE [LARGE SCALE GENOMIC DNA]</scope>
    <source>
        <strain evidence="7 8">CLIB 1767</strain>
    </source>
</reference>
<keyword evidence="7" id="KW-0418">Kinase</keyword>
<accession>A0A8H2VC35</accession>
<dbReference type="PANTHER" id="PTHR10159">
    <property type="entry name" value="DUAL SPECIFICITY PROTEIN PHOSPHATASE"/>
    <property type="match status" value="1"/>
</dbReference>
<evidence type="ECO:0000256" key="2">
    <source>
        <dbReference type="ARBA" id="ARBA00013064"/>
    </source>
</evidence>
<dbReference type="PROSITE" id="PS00383">
    <property type="entry name" value="TYR_PHOSPHATASE_1"/>
    <property type="match status" value="1"/>
</dbReference>
<dbReference type="InterPro" id="IPR020422">
    <property type="entry name" value="TYR_PHOSPHATASE_DUAL_dom"/>
</dbReference>
<dbReference type="EC" id="3.1.3.48" evidence="2"/>
<evidence type="ECO:0000259" key="6">
    <source>
        <dbReference type="PROSITE" id="PS50056"/>
    </source>
</evidence>
<dbReference type="GO" id="GO:0005634">
    <property type="term" value="C:nucleus"/>
    <property type="evidence" value="ECO:0007669"/>
    <property type="project" value="TreeGrafter"/>
</dbReference>
<dbReference type="GeneID" id="64855667"/>
<dbReference type="GO" id="GO:0033550">
    <property type="term" value="F:MAP kinase tyrosine phosphatase activity"/>
    <property type="evidence" value="ECO:0007669"/>
    <property type="project" value="TreeGrafter"/>
</dbReference>
<evidence type="ECO:0000313" key="8">
    <source>
        <dbReference type="Proteomes" id="UP000644660"/>
    </source>
</evidence>
<dbReference type="GO" id="GO:0017017">
    <property type="term" value="F:MAP kinase tyrosine/serine/threonine phosphatase activity"/>
    <property type="evidence" value="ECO:0007669"/>
    <property type="project" value="TreeGrafter"/>
</dbReference>
<dbReference type="PROSITE" id="PS50054">
    <property type="entry name" value="TYR_PHOSPHATASE_DUAL"/>
    <property type="match status" value="1"/>
</dbReference>
<proteinExistence type="inferred from homology"/>
<dbReference type="EMBL" id="CAEFZW010000001">
    <property type="protein sequence ID" value="CAB4252538.1"/>
    <property type="molecule type" value="Genomic_DNA"/>
</dbReference>
<dbReference type="InterPro" id="IPR000340">
    <property type="entry name" value="Dual-sp_phosphatase_cat-dom"/>
</dbReference>
<evidence type="ECO:0000256" key="4">
    <source>
        <dbReference type="ARBA" id="ARBA00022912"/>
    </source>
</evidence>
<dbReference type="InterPro" id="IPR000387">
    <property type="entry name" value="Tyr_Pase_dom"/>
</dbReference>
<feature type="domain" description="Tyrosine specific protein phosphatases" evidence="6">
    <location>
        <begin position="327"/>
        <end position="381"/>
    </location>
</feature>
<keyword evidence="7" id="KW-0808">Transferase</keyword>
<dbReference type="AlphaFoldDB" id="A0A8H2VC35"/>
<keyword evidence="4" id="KW-0904">Protein phosphatase</keyword>
<dbReference type="InterPro" id="IPR029021">
    <property type="entry name" value="Prot-tyrosine_phosphatase-like"/>
</dbReference>
<name>A0A8H2VC35_9SACH</name>
<dbReference type="GO" id="GO:0043409">
    <property type="term" value="P:negative regulation of MAPK cascade"/>
    <property type="evidence" value="ECO:0007669"/>
    <property type="project" value="TreeGrafter"/>
</dbReference>
<dbReference type="SMART" id="SM00195">
    <property type="entry name" value="DSPc"/>
    <property type="match status" value="1"/>
</dbReference>
<dbReference type="Pfam" id="PF00782">
    <property type="entry name" value="DSPc"/>
    <property type="match status" value="1"/>
</dbReference>
<dbReference type="Proteomes" id="UP000644660">
    <property type="component" value="Unassembled WGS sequence"/>
</dbReference>
<dbReference type="CDD" id="cd14521">
    <property type="entry name" value="DSP_fungal_SDP1-like"/>
    <property type="match status" value="1"/>
</dbReference>
<dbReference type="GO" id="GO:0016301">
    <property type="term" value="F:kinase activity"/>
    <property type="evidence" value="ECO:0007669"/>
    <property type="project" value="UniProtKB-KW"/>
</dbReference>
<dbReference type="FunFam" id="3.90.190.10:FF:000094">
    <property type="entry name" value="Probable tyrosine-protein phosphatase"/>
    <property type="match status" value="1"/>
</dbReference>
<evidence type="ECO:0000313" key="7">
    <source>
        <dbReference type="EMBL" id="CAB4252538.1"/>
    </source>
</evidence>
<dbReference type="PROSITE" id="PS50056">
    <property type="entry name" value="TYR_PHOSPHATASE_2"/>
    <property type="match status" value="1"/>
</dbReference>
<dbReference type="Gene3D" id="3.90.190.10">
    <property type="entry name" value="Protein tyrosine phosphatase superfamily"/>
    <property type="match status" value="1"/>
</dbReference>